<proteinExistence type="predicted"/>
<dbReference type="Proteomes" id="UP000756132">
    <property type="component" value="Chromosome 7"/>
</dbReference>
<dbReference type="GeneID" id="71990608"/>
<dbReference type="RefSeq" id="XP_047764089.1">
    <property type="nucleotide sequence ID" value="XM_047909878.1"/>
</dbReference>
<protein>
    <submittedName>
        <fullName evidence="1">Uncharacterized protein</fullName>
    </submittedName>
</protein>
<evidence type="ECO:0000313" key="2">
    <source>
        <dbReference type="Proteomes" id="UP000756132"/>
    </source>
</evidence>
<dbReference type="AlphaFoldDB" id="A0A9Q8PC50"/>
<dbReference type="KEGG" id="ffu:CLAFUR5_10730"/>
<dbReference type="EMBL" id="CP090169">
    <property type="protein sequence ID" value="UJO19723.1"/>
    <property type="molecule type" value="Genomic_DNA"/>
</dbReference>
<reference evidence="1" key="2">
    <citation type="journal article" date="2022" name="Microb. Genom.">
        <title>A chromosome-scale genome assembly of the tomato pathogen Cladosporium fulvum reveals a compartmentalized genome architecture and the presence of a dispensable chromosome.</title>
        <authorList>
            <person name="Zaccaron A.Z."/>
            <person name="Chen L.H."/>
            <person name="Samaras A."/>
            <person name="Stergiopoulos I."/>
        </authorList>
    </citation>
    <scope>NUCLEOTIDE SEQUENCE</scope>
    <source>
        <strain evidence="1">Race5_Kim</strain>
    </source>
</reference>
<gene>
    <name evidence="1" type="ORF">CLAFUR5_10730</name>
</gene>
<reference evidence="1" key="1">
    <citation type="submission" date="2021-12" db="EMBL/GenBank/DDBJ databases">
        <authorList>
            <person name="Zaccaron A."/>
            <person name="Stergiopoulos I."/>
        </authorList>
    </citation>
    <scope>NUCLEOTIDE SEQUENCE</scope>
    <source>
        <strain evidence="1">Race5_Kim</strain>
    </source>
</reference>
<name>A0A9Q8PC50_PASFU</name>
<dbReference type="OrthoDB" id="5337308at2759"/>
<evidence type="ECO:0000313" key="1">
    <source>
        <dbReference type="EMBL" id="UJO19723.1"/>
    </source>
</evidence>
<organism evidence="1 2">
    <name type="scientific">Passalora fulva</name>
    <name type="common">Tomato leaf mold</name>
    <name type="synonym">Cladosporium fulvum</name>
    <dbReference type="NCBI Taxonomy" id="5499"/>
    <lineage>
        <taxon>Eukaryota</taxon>
        <taxon>Fungi</taxon>
        <taxon>Dikarya</taxon>
        <taxon>Ascomycota</taxon>
        <taxon>Pezizomycotina</taxon>
        <taxon>Dothideomycetes</taxon>
        <taxon>Dothideomycetidae</taxon>
        <taxon>Mycosphaerellales</taxon>
        <taxon>Mycosphaerellaceae</taxon>
        <taxon>Fulvia</taxon>
    </lineage>
</organism>
<sequence length="244" mass="28213">MNMPASQVTPQTPWKDFAAIKDNGWNFARDEFEDQADFDQKNNYCLAFEDLGISSNYQNFIPVDNYHKKTRGSYRNMFNLVDGVITGEDNHSPDYHIQRSKKEKQAPPLKQWSDLVFIDYQELQHQTRQTGEKIEHFIRNSIENKETLDVIRAARNDGLPNGPEQNPPELSWEWNIAEKGAHAIMGTANGAGVAYFLAQHKDAFGIRSVDRIHAFNCHDRGDEKFYMCLYFHVAEGPLHFEGEW</sequence>
<keyword evidence="2" id="KW-1185">Reference proteome</keyword>
<accession>A0A9Q8PC50</accession>